<keyword evidence="3" id="KW-0804">Transcription</keyword>
<evidence type="ECO:0000256" key="3">
    <source>
        <dbReference type="ARBA" id="ARBA00023163"/>
    </source>
</evidence>
<name>A0A2T5GQX9_9RHOB</name>
<dbReference type="InterPro" id="IPR050707">
    <property type="entry name" value="HTH_MetabolicPath_Reg"/>
</dbReference>
<dbReference type="Proteomes" id="UP000244077">
    <property type="component" value="Unassembled WGS sequence"/>
</dbReference>
<dbReference type="PANTHER" id="PTHR30136:SF24">
    <property type="entry name" value="HTH-TYPE TRANSCRIPTIONAL REPRESSOR ALLR"/>
    <property type="match status" value="1"/>
</dbReference>
<sequence length="251" mass="27897">MSKPTKPANSQTLLRGLSVLECVAHMPRSIPEIAEEAGISYQTAHRIVSVLTDVRYLRQVDSRLYGLGPKVVELGFAGYQQADVTKIAKPCLTKLAQATSDTVHLARLEDGEVIYLDKLQSRRPIEITSRIGGRKPAVSTGVGKALLLDTPEEELRQLFKRDRHLMKVKTSEVEWFERMRVYQDGGYAYDLGEDEHQIRCVAAPLRDATGRIVAAISVSSTLEYMQQDRMEALIPVVKSTAAEISRGLGFV</sequence>
<evidence type="ECO:0000256" key="1">
    <source>
        <dbReference type="ARBA" id="ARBA00023015"/>
    </source>
</evidence>
<dbReference type="PROSITE" id="PS51078">
    <property type="entry name" value="ICLR_ED"/>
    <property type="match status" value="1"/>
</dbReference>
<evidence type="ECO:0000259" key="5">
    <source>
        <dbReference type="PROSITE" id="PS51078"/>
    </source>
</evidence>
<keyword evidence="2" id="KW-0238">DNA-binding</keyword>
<dbReference type="Gene3D" id="3.30.450.40">
    <property type="match status" value="1"/>
</dbReference>
<dbReference type="Pfam" id="PF01614">
    <property type="entry name" value="IclR_C"/>
    <property type="match status" value="1"/>
</dbReference>
<evidence type="ECO:0000313" key="6">
    <source>
        <dbReference type="EMBL" id="PTQ61732.1"/>
    </source>
</evidence>
<dbReference type="SUPFAM" id="SSF55781">
    <property type="entry name" value="GAF domain-like"/>
    <property type="match status" value="1"/>
</dbReference>
<evidence type="ECO:0000259" key="4">
    <source>
        <dbReference type="PROSITE" id="PS51077"/>
    </source>
</evidence>
<dbReference type="InterPro" id="IPR029016">
    <property type="entry name" value="GAF-like_dom_sf"/>
</dbReference>
<reference evidence="6 7" key="1">
    <citation type="submission" date="2018-04" db="EMBL/GenBank/DDBJ databases">
        <title>Genomic Encyclopedia of Archaeal and Bacterial Type Strains, Phase II (KMG-II): from individual species to whole genera.</title>
        <authorList>
            <person name="Goeker M."/>
        </authorList>
    </citation>
    <scope>NUCLEOTIDE SEQUENCE [LARGE SCALE GENOMIC DNA]</scope>
    <source>
        <strain evidence="6 7">DSM 100434</strain>
    </source>
</reference>
<dbReference type="GO" id="GO:0045892">
    <property type="term" value="P:negative regulation of DNA-templated transcription"/>
    <property type="evidence" value="ECO:0007669"/>
    <property type="project" value="TreeGrafter"/>
</dbReference>
<gene>
    <name evidence="6" type="ORF">C8N42_1641</name>
</gene>
<dbReference type="GO" id="GO:0003677">
    <property type="term" value="F:DNA binding"/>
    <property type="evidence" value="ECO:0007669"/>
    <property type="project" value="UniProtKB-KW"/>
</dbReference>
<dbReference type="InterPro" id="IPR005471">
    <property type="entry name" value="Tscrpt_reg_IclR_N"/>
</dbReference>
<dbReference type="GO" id="GO:0003700">
    <property type="term" value="F:DNA-binding transcription factor activity"/>
    <property type="evidence" value="ECO:0007669"/>
    <property type="project" value="TreeGrafter"/>
</dbReference>
<dbReference type="Pfam" id="PF09339">
    <property type="entry name" value="HTH_IclR"/>
    <property type="match status" value="1"/>
</dbReference>
<keyword evidence="7" id="KW-1185">Reference proteome</keyword>
<keyword evidence="1" id="KW-0805">Transcription regulation</keyword>
<dbReference type="RefSeq" id="WP_226562550.1">
    <property type="nucleotide sequence ID" value="NZ_QAOH01000064.1"/>
</dbReference>
<evidence type="ECO:0000313" key="7">
    <source>
        <dbReference type="Proteomes" id="UP000244077"/>
    </source>
</evidence>
<dbReference type="Gene3D" id="1.10.10.10">
    <property type="entry name" value="Winged helix-like DNA-binding domain superfamily/Winged helix DNA-binding domain"/>
    <property type="match status" value="1"/>
</dbReference>
<dbReference type="InterPro" id="IPR036390">
    <property type="entry name" value="WH_DNA-bd_sf"/>
</dbReference>
<feature type="domain" description="IclR-ED" evidence="5">
    <location>
        <begin position="70"/>
        <end position="250"/>
    </location>
</feature>
<dbReference type="SMART" id="SM00346">
    <property type="entry name" value="HTH_ICLR"/>
    <property type="match status" value="1"/>
</dbReference>
<proteinExistence type="predicted"/>
<dbReference type="InterPro" id="IPR014757">
    <property type="entry name" value="Tscrpt_reg_IclR_C"/>
</dbReference>
<dbReference type="PANTHER" id="PTHR30136">
    <property type="entry name" value="HELIX-TURN-HELIX TRANSCRIPTIONAL REGULATOR, ICLR FAMILY"/>
    <property type="match status" value="1"/>
</dbReference>
<feature type="domain" description="HTH iclR-type" evidence="4">
    <location>
        <begin position="10"/>
        <end position="69"/>
    </location>
</feature>
<protein>
    <submittedName>
        <fullName evidence="6">IclR family transcriptional regulator</fullName>
    </submittedName>
</protein>
<accession>A0A2T5GQX9</accession>
<dbReference type="PROSITE" id="PS51077">
    <property type="entry name" value="HTH_ICLR"/>
    <property type="match status" value="1"/>
</dbReference>
<comment type="caution">
    <text evidence="6">The sequence shown here is derived from an EMBL/GenBank/DDBJ whole genome shotgun (WGS) entry which is preliminary data.</text>
</comment>
<dbReference type="EMBL" id="QAOH01000064">
    <property type="protein sequence ID" value="PTQ61732.1"/>
    <property type="molecule type" value="Genomic_DNA"/>
</dbReference>
<dbReference type="SUPFAM" id="SSF46785">
    <property type="entry name" value="Winged helix' DNA-binding domain"/>
    <property type="match status" value="1"/>
</dbReference>
<organism evidence="6 7">
    <name type="scientific">Celeribacter persicus</name>
    <dbReference type="NCBI Taxonomy" id="1651082"/>
    <lineage>
        <taxon>Bacteria</taxon>
        <taxon>Pseudomonadati</taxon>
        <taxon>Pseudomonadota</taxon>
        <taxon>Alphaproteobacteria</taxon>
        <taxon>Rhodobacterales</taxon>
        <taxon>Roseobacteraceae</taxon>
        <taxon>Celeribacter</taxon>
    </lineage>
</organism>
<dbReference type="InterPro" id="IPR036388">
    <property type="entry name" value="WH-like_DNA-bd_sf"/>
</dbReference>
<evidence type="ECO:0000256" key="2">
    <source>
        <dbReference type="ARBA" id="ARBA00023125"/>
    </source>
</evidence>
<dbReference type="AlphaFoldDB" id="A0A2T5GQX9"/>